<evidence type="ECO:0000256" key="1">
    <source>
        <dbReference type="SAM" id="MobiDB-lite"/>
    </source>
</evidence>
<organism evidence="2 3">
    <name type="scientific">Turnera subulata</name>
    <dbReference type="NCBI Taxonomy" id="218843"/>
    <lineage>
        <taxon>Eukaryota</taxon>
        <taxon>Viridiplantae</taxon>
        <taxon>Streptophyta</taxon>
        <taxon>Embryophyta</taxon>
        <taxon>Tracheophyta</taxon>
        <taxon>Spermatophyta</taxon>
        <taxon>Magnoliopsida</taxon>
        <taxon>eudicotyledons</taxon>
        <taxon>Gunneridae</taxon>
        <taxon>Pentapetalae</taxon>
        <taxon>rosids</taxon>
        <taxon>fabids</taxon>
        <taxon>Malpighiales</taxon>
        <taxon>Passifloraceae</taxon>
        <taxon>Turnera</taxon>
    </lineage>
</organism>
<evidence type="ECO:0008006" key="4">
    <source>
        <dbReference type="Google" id="ProtNLM"/>
    </source>
</evidence>
<dbReference type="GO" id="GO:0015996">
    <property type="term" value="P:chlorophyll catabolic process"/>
    <property type="evidence" value="ECO:0007669"/>
    <property type="project" value="TreeGrafter"/>
</dbReference>
<feature type="compositionally biased region" description="Low complexity" evidence="1">
    <location>
        <begin position="38"/>
        <end position="48"/>
    </location>
</feature>
<keyword evidence="3" id="KW-1185">Reference proteome</keyword>
<sequence>MAVNFRHVLHTTLLLPPPPPHLWPSPLPSCKPTRTKLSATSSPSPSSTQMELHTQGRQKFMEFPFVSAPHRELMVDLVSTVEDRLGSQLLPCTLPPDIQHCQNQNGTAQASLHIRSAHDSSTSKVDFILGSWLHFALPTGAALNITSLSAYLNPSTDAPNLVVELIQSSPTSLIFILDLPPRKDPVLYQEYLQTFYENTKLETRRQMLEKLPEVQPYVSSSLYLRCVLSPTAILIRIQTEDSGPERLEEIIKDQLHPVAKEVVGIWVDHCACGEREVEEEEKAYLKKRDQIIKRKTIEIDLGTNFPRLFGPELAGRVLGAIQEVYDR</sequence>
<dbReference type="PANTHER" id="PTHR34685">
    <property type="entry name" value="RED CHLOROPHYLL CATABOLITE REDUCTASE, CHLOROPLASTIC"/>
    <property type="match status" value="1"/>
</dbReference>
<dbReference type="InterPro" id="IPR009439">
    <property type="entry name" value="RCC_reductase"/>
</dbReference>
<dbReference type="Proteomes" id="UP001141552">
    <property type="component" value="Unassembled WGS sequence"/>
</dbReference>
<dbReference type="OrthoDB" id="26525at2759"/>
<dbReference type="Gene3D" id="3.40.1500.20">
    <property type="match status" value="1"/>
</dbReference>
<dbReference type="AlphaFoldDB" id="A0A9Q0FF65"/>
<gene>
    <name evidence="2" type="ORF">Tsubulata_014276</name>
</gene>
<dbReference type="Pfam" id="PF06405">
    <property type="entry name" value="RCC_reductase"/>
    <property type="match status" value="1"/>
</dbReference>
<feature type="compositionally biased region" description="Pro residues" evidence="1">
    <location>
        <begin position="16"/>
        <end position="29"/>
    </location>
</feature>
<reference evidence="2" key="1">
    <citation type="submission" date="2022-02" db="EMBL/GenBank/DDBJ databases">
        <authorList>
            <person name="Henning P.M."/>
            <person name="McCubbin A.G."/>
            <person name="Shore J.S."/>
        </authorList>
    </citation>
    <scope>NUCLEOTIDE SEQUENCE</scope>
    <source>
        <strain evidence="2">F60SS</strain>
        <tissue evidence="2">Leaves</tissue>
    </source>
</reference>
<proteinExistence type="predicted"/>
<evidence type="ECO:0000313" key="2">
    <source>
        <dbReference type="EMBL" id="KAJ4829610.1"/>
    </source>
</evidence>
<evidence type="ECO:0000313" key="3">
    <source>
        <dbReference type="Proteomes" id="UP001141552"/>
    </source>
</evidence>
<name>A0A9Q0FF65_9ROSI</name>
<comment type="caution">
    <text evidence="2">The sequence shown here is derived from an EMBL/GenBank/DDBJ whole genome shotgun (WGS) entry which is preliminary data.</text>
</comment>
<reference evidence="2" key="2">
    <citation type="journal article" date="2023" name="Plants (Basel)">
        <title>Annotation of the Turnera subulata (Passifloraceae) Draft Genome Reveals the S-Locus Evolved after the Divergence of Turneroideae from Passifloroideae in a Stepwise Manner.</title>
        <authorList>
            <person name="Henning P.M."/>
            <person name="Roalson E.H."/>
            <person name="Mir W."/>
            <person name="McCubbin A.G."/>
            <person name="Shore J.S."/>
        </authorList>
    </citation>
    <scope>NUCLEOTIDE SEQUENCE</scope>
    <source>
        <strain evidence="2">F60SS</strain>
    </source>
</reference>
<feature type="region of interest" description="Disordered" evidence="1">
    <location>
        <begin position="16"/>
        <end position="53"/>
    </location>
</feature>
<dbReference type="GO" id="GO:0051743">
    <property type="term" value="F:red chlorophyll catabolite reductase activity"/>
    <property type="evidence" value="ECO:0007669"/>
    <property type="project" value="InterPro"/>
</dbReference>
<dbReference type="PANTHER" id="PTHR34685:SF2">
    <property type="entry name" value="RED CHLOROPHYLL CATABOLITE REDUCTASE, CHLOROPLASTIC"/>
    <property type="match status" value="1"/>
</dbReference>
<dbReference type="EMBL" id="JAKUCV010005850">
    <property type="protein sequence ID" value="KAJ4829610.1"/>
    <property type="molecule type" value="Genomic_DNA"/>
</dbReference>
<protein>
    <recommendedName>
        <fullName evidence="4">Red chlorophyll catabolite reductase</fullName>
    </recommendedName>
</protein>
<dbReference type="GO" id="GO:0009507">
    <property type="term" value="C:chloroplast"/>
    <property type="evidence" value="ECO:0007669"/>
    <property type="project" value="TreeGrafter"/>
</dbReference>
<accession>A0A9Q0FF65</accession>